<accession>A0A2U1LF24</accession>
<name>A0A2U1LF24_ARTAN</name>
<dbReference type="OrthoDB" id="941679at2759"/>
<dbReference type="InterPro" id="IPR000490">
    <property type="entry name" value="Glyco_hydro_17"/>
</dbReference>
<evidence type="ECO:0000256" key="4">
    <source>
        <dbReference type="RuleBase" id="RU004335"/>
    </source>
</evidence>
<evidence type="ECO:0000313" key="6">
    <source>
        <dbReference type="EMBL" id="PWA47611.1"/>
    </source>
</evidence>
<proteinExistence type="inferred from homology"/>
<dbReference type="Pfam" id="PF00332">
    <property type="entry name" value="Glyco_hydro_17"/>
    <property type="match status" value="1"/>
</dbReference>
<evidence type="ECO:0000256" key="5">
    <source>
        <dbReference type="RuleBase" id="RU004336"/>
    </source>
</evidence>
<dbReference type="InterPro" id="IPR044965">
    <property type="entry name" value="Glyco_hydro_17_plant"/>
</dbReference>
<dbReference type="InterPro" id="IPR017853">
    <property type="entry name" value="GH"/>
</dbReference>
<keyword evidence="3 5" id="KW-0326">Glycosidase</keyword>
<dbReference type="GO" id="GO:0005975">
    <property type="term" value="P:carbohydrate metabolic process"/>
    <property type="evidence" value="ECO:0007669"/>
    <property type="project" value="InterPro"/>
</dbReference>
<keyword evidence="7" id="KW-1185">Reference proteome</keyword>
<gene>
    <name evidence="6" type="ORF">CTI12_AA496600</name>
</gene>
<dbReference type="STRING" id="35608.A0A2U1LF24"/>
<evidence type="ECO:0000256" key="3">
    <source>
        <dbReference type="ARBA" id="ARBA00023295"/>
    </source>
</evidence>
<reference evidence="6 7" key="1">
    <citation type="journal article" date="2018" name="Mol. Plant">
        <title>The genome of Artemisia annua provides insight into the evolution of Asteraceae family and artemisinin biosynthesis.</title>
        <authorList>
            <person name="Shen Q."/>
            <person name="Zhang L."/>
            <person name="Liao Z."/>
            <person name="Wang S."/>
            <person name="Yan T."/>
            <person name="Shi P."/>
            <person name="Liu M."/>
            <person name="Fu X."/>
            <person name="Pan Q."/>
            <person name="Wang Y."/>
            <person name="Lv Z."/>
            <person name="Lu X."/>
            <person name="Zhang F."/>
            <person name="Jiang W."/>
            <person name="Ma Y."/>
            <person name="Chen M."/>
            <person name="Hao X."/>
            <person name="Li L."/>
            <person name="Tang Y."/>
            <person name="Lv G."/>
            <person name="Zhou Y."/>
            <person name="Sun X."/>
            <person name="Brodelius P.E."/>
            <person name="Rose J.K.C."/>
            <person name="Tang K."/>
        </authorList>
    </citation>
    <scope>NUCLEOTIDE SEQUENCE [LARGE SCALE GENOMIC DNA]</scope>
    <source>
        <strain evidence="7">cv. Huhao1</strain>
        <tissue evidence="6">Leaf</tissue>
    </source>
</reference>
<dbReference type="PANTHER" id="PTHR32227">
    <property type="entry name" value="GLUCAN ENDO-1,3-BETA-GLUCOSIDASE BG1-RELATED-RELATED"/>
    <property type="match status" value="1"/>
</dbReference>
<keyword evidence="2 5" id="KW-0378">Hydrolase</keyword>
<organism evidence="6 7">
    <name type="scientific">Artemisia annua</name>
    <name type="common">Sweet wormwood</name>
    <dbReference type="NCBI Taxonomy" id="35608"/>
    <lineage>
        <taxon>Eukaryota</taxon>
        <taxon>Viridiplantae</taxon>
        <taxon>Streptophyta</taxon>
        <taxon>Embryophyta</taxon>
        <taxon>Tracheophyta</taxon>
        <taxon>Spermatophyta</taxon>
        <taxon>Magnoliopsida</taxon>
        <taxon>eudicotyledons</taxon>
        <taxon>Gunneridae</taxon>
        <taxon>Pentapetalae</taxon>
        <taxon>asterids</taxon>
        <taxon>campanulids</taxon>
        <taxon>Asterales</taxon>
        <taxon>Asteraceae</taxon>
        <taxon>Asteroideae</taxon>
        <taxon>Anthemideae</taxon>
        <taxon>Artemisiinae</taxon>
        <taxon>Artemisia</taxon>
    </lineage>
</organism>
<dbReference type="SUPFAM" id="SSF51445">
    <property type="entry name" value="(Trans)glycosidases"/>
    <property type="match status" value="2"/>
</dbReference>
<evidence type="ECO:0000256" key="1">
    <source>
        <dbReference type="ARBA" id="ARBA00008773"/>
    </source>
</evidence>
<comment type="similarity">
    <text evidence="1 4">Belongs to the glycosyl hydrolase 17 family.</text>
</comment>
<dbReference type="EMBL" id="PKPP01009726">
    <property type="protein sequence ID" value="PWA47611.1"/>
    <property type="molecule type" value="Genomic_DNA"/>
</dbReference>
<comment type="caution">
    <text evidence="6">The sequence shown here is derived from an EMBL/GenBank/DDBJ whole genome shotgun (WGS) entry which is preliminary data.</text>
</comment>
<dbReference type="PROSITE" id="PS00587">
    <property type="entry name" value="GLYCOSYL_HYDROL_F17"/>
    <property type="match status" value="1"/>
</dbReference>
<protein>
    <submittedName>
        <fullName evidence="6">Glucan endo-1,3-beta-glucosidase</fullName>
    </submittedName>
</protein>
<dbReference type="GO" id="GO:0004553">
    <property type="term" value="F:hydrolase activity, hydrolyzing O-glycosyl compounds"/>
    <property type="evidence" value="ECO:0007669"/>
    <property type="project" value="InterPro"/>
</dbReference>
<evidence type="ECO:0000256" key="2">
    <source>
        <dbReference type="ARBA" id="ARBA00022801"/>
    </source>
</evidence>
<dbReference type="Proteomes" id="UP000245207">
    <property type="component" value="Unassembled WGS sequence"/>
</dbReference>
<sequence>MVGEGDNSRDSCCEGDGVFWNGITRMRIYDPNPATLQALGGTNIELILDVPNDSLEPLTDHNAAAGWVQNNILNYPNVKFRYISVGNEVDPDTGSGRFLNFVLPAMKNVQKAINDAGLQIKVSTATYTGLLKTSHPPNEGTYISVGNEVDPDTGSGRFLNFVLPAMKNVQKAINDAGLQIKVSTATYTGLLKTSHPPNEGTFKDNVVGYIQPIISFLAENNSPMLANIYPYFAYLGPPKLDLSYALFTKPDNGEQYKNLFDAMFDAHYAAQRRLGGANVPIVVSESGWPSAGDDGATMENAGTYYRNLIAHVKSAQGTPLRPGRLIETYLFAMFNENLKGGKESEKHFGVFFPDQSSKVSGDHISLNSSVPVRDGAVLVFVFQSRNVLVWRRLYDDNLIRPKPKITINDYKQNDLNLHRGGRQAKKTTLKIHPQKGRIFAVEQTKKTTLKIHPQTTLYIVGMWGNI</sequence>
<evidence type="ECO:0000313" key="7">
    <source>
        <dbReference type="Proteomes" id="UP000245207"/>
    </source>
</evidence>
<dbReference type="Gene3D" id="3.20.20.80">
    <property type="entry name" value="Glycosidases"/>
    <property type="match status" value="2"/>
</dbReference>
<dbReference type="AlphaFoldDB" id="A0A2U1LF24"/>